<dbReference type="AlphaFoldDB" id="A0A565BJE8"/>
<keyword evidence="3" id="KW-1185">Reference proteome</keyword>
<organism evidence="2 3">
    <name type="scientific">Arabis nemorensis</name>
    <dbReference type="NCBI Taxonomy" id="586526"/>
    <lineage>
        <taxon>Eukaryota</taxon>
        <taxon>Viridiplantae</taxon>
        <taxon>Streptophyta</taxon>
        <taxon>Embryophyta</taxon>
        <taxon>Tracheophyta</taxon>
        <taxon>Spermatophyta</taxon>
        <taxon>Magnoliopsida</taxon>
        <taxon>eudicotyledons</taxon>
        <taxon>Gunneridae</taxon>
        <taxon>Pentapetalae</taxon>
        <taxon>rosids</taxon>
        <taxon>malvids</taxon>
        <taxon>Brassicales</taxon>
        <taxon>Brassicaceae</taxon>
        <taxon>Arabideae</taxon>
        <taxon>Arabis</taxon>
    </lineage>
</organism>
<evidence type="ECO:0000313" key="3">
    <source>
        <dbReference type="Proteomes" id="UP000489600"/>
    </source>
</evidence>
<dbReference type="EMBL" id="CABITT030000004">
    <property type="protein sequence ID" value="VVB01725.1"/>
    <property type="molecule type" value="Genomic_DNA"/>
</dbReference>
<dbReference type="Proteomes" id="UP000489600">
    <property type="component" value="Unassembled WGS sequence"/>
</dbReference>
<reference evidence="2" key="1">
    <citation type="submission" date="2019-07" db="EMBL/GenBank/DDBJ databases">
        <authorList>
            <person name="Dittberner H."/>
        </authorList>
    </citation>
    <scope>NUCLEOTIDE SEQUENCE [LARGE SCALE GENOMIC DNA]</scope>
</reference>
<feature type="compositionally biased region" description="Acidic residues" evidence="1">
    <location>
        <begin position="45"/>
        <end position="62"/>
    </location>
</feature>
<sequence length="156" mass="17601">MPPRSVVRDWPWSVRVEQSDSENVSNDLVGTAKEHSGPLFPTTSEEPEEEPEEEPMEVELEPDEPRFNPMHHGLGAYSVERKVNLEAEYEEDPEEDPVEGPMGIEADQVPIVIPDSPVYIEISSDSSRMVERNDSPAPVDSPIRMPQLKFISSRMC</sequence>
<comment type="caution">
    <text evidence="2">The sequence shown here is derived from an EMBL/GenBank/DDBJ whole genome shotgun (WGS) entry which is preliminary data.</text>
</comment>
<evidence type="ECO:0000256" key="1">
    <source>
        <dbReference type="SAM" id="MobiDB-lite"/>
    </source>
</evidence>
<feature type="region of interest" description="Disordered" evidence="1">
    <location>
        <begin position="88"/>
        <end position="110"/>
    </location>
</feature>
<accession>A0A565BJE8</accession>
<evidence type="ECO:0000313" key="2">
    <source>
        <dbReference type="EMBL" id="VVB01725.1"/>
    </source>
</evidence>
<gene>
    <name evidence="2" type="ORF">ANE_LOCUS12169</name>
</gene>
<feature type="compositionally biased region" description="Acidic residues" evidence="1">
    <location>
        <begin position="88"/>
        <end position="98"/>
    </location>
</feature>
<feature type="region of interest" description="Disordered" evidence="1">
    <location>
        <begin position="1"/>
        <end position="72"/>
    </location>
</feature>
<proteinExistence type="predicted"/>
<feature type="region of interest" description="Disordered" evidence="1">
    <location>
        <begin position="123"/>
        <end position="145"/>
    </location>
</feature>
<protein>
    <submittedName>
        <fullName evidence="2">Uncharacterized protein</fullName>
    </submittedName>
</protein>
<name>A0A565BJE8_9BRAS</name>